<evidence type="ECO:0000256" key="1">
    <source>
        <dbReference type="ARBA" id="ARBA00034736"/>
    </source>
</evidence>
<dbReference type="AlphaFoldDB" id="A0A4Z0Z1Q4"/>
<feature type="region of interest" description="Disordered" evidence="2">
    <location>
        <begin position="388"/>
        <end position="412"/>
    </location>
</feature>
<keyword evidence="4" id="KW-1185">Reference proteome</keyword>
<evidence type="ECO:0000313" key="4">
    <source>
        <dbReference type="Proteomes" id="UP000297716"/>
    </source>
</evidence>
<protein>
    <submittedName>
        <fullName evidence="3">Uncharacterized protein</fullName>
    </submittedName>
</protein>
<dbReference type="GO" id="GO:0005634">
    <property type="term" value="C:nucleus"/>
    <property type="evidence" value="ECO:0007669"/>
    <property type="project" value="TreeGrafter"/>
</dbReference>
<dbReference type="InterPro" id="IPR016024">
    <property type="entry name" value="ARM-type_fold"/>
</dbReference>
<dbReference type="GO" id="GO:0005829">
    <property type="term" value="C:cytosol"/>
    <property type="evidence" value="ECO:0007669"/>
    <property type="project" value="TreeGrafter"/>
</dbReference>
<dbReference type="PANTHER" id="PTHR32226">
    <property type="entry name" value="TELO2-INTERACTING PROTEIN 2"/>
    <property type="match status" value="1"/>
</dbReference>
<sequence length="574" mass="63884">MFERLLEAARKLEDASLLPDAPELLLPSVPGEFALDDIRSLAIEVLDKSDTTVVLSAIYVALRSNKLGIQLNDDGADNIALEDIALQIGHMMVPVCSGAAFDKDSTDYASLSLNGFLGLHILRLLLTPTSRGGLVIPTRILLSVIAFTNSDDPWASSSCAELARSFLSDYFQNISPPQAAKPVPFPFSRSTRDVGVERKLSEKRPKTEQERFITEDVLTGFLRPLFAKSRPTAVTVSGRPAAFPEPASRYSQGDGFGGADDIAITKPWKYTQRYAVTVFEWAVENADTDLLQEQWPLYTPILLTLLDEPQPISLKLRALSIFRNFWRLCPEGLLSRIGLVDVFEQAVFPTVLNLPSLTPEDESCDLLAAAYPALFDMAGLEASDSALAENEDVKTESTNDRKTSDKRDLHSSGFSEAQRKLLDKLVREGIMVGYHHAKHHIRLVDFFCQTLRRLDIVPMISEVLVDPFGTQYPPILLSATRLLQAVLQTCWPRIPHYCNEIIKIAMLSWLNIEDEDSFPPHKPTKAELKQQLTRTVEILSAVMAAAKLDMSDRVHPLVAQDPQLRSLFTSREAK</sequence>
<organism evidence="3 4">
    <name type="scientific">Xylaria hypoxylon</name>
    <dbReference type="NCBI Taxonomy" id="37992"/>
    <lineage>
        <taxon>Eukaryota</taxon>
        <taxon>Fungi</taxon>
        <taxon>Dikarya</taxon>
        <taxon>Ascomycota</taxon>
        <taxon>Pezizomycotina</taxon>
        <taxon>Sordariomycetes</taxon>
        <taxon>Xylariomycetidae</taxon>
        <taxon>Xylariales</taxon>
        <taxon>Xylariaceae</taxon>
        <taxon>Xylaria</taxon>
    </lineage>
</organism>
<comment type="similarity">
    <text evidence="1">Belongs to the TTI2 family.</text>
</comment>
<dbReference type="GO" id="GO:0110078">
    <property type="term" value="C:TTT Hsp90 cochaperone complex"/>
    <property type="evidence" value="ECO:0007669"/>
    <property type="project" value="InterPro"/>
</dbReference>
<gene>
    <name evidence="3" type="ORF">E0Z10_g6190</name>
</gene>
<dbReference type="OrthoDB" id="6417021at2759"/>
<dbReference type="EMBL" id="SKBN01000123">
    <property type="protein sequence ID" value="TGJ82572.1"/>
    <property type="molecule type" value="Genomic_DNA"/>
</dbReference>
<name>A0A4Z0Z1Q4_9PEZI</name>
<dbReference type="InterPro" id="IPR018870">
    <property type="entry name" value="Tti2"/>
</dbReference>
<reference evidence="3 4" key="1">
    <citation type="submission" date="2019-03" db="EMBL/GenBank/DDBJ databases">
        <title>Draft genome sequence of Xylaria hypoxylon DSM 108379, a ubiquitous saprotrophic-parasitic fungi on hardwood.</title>
        <authorList>
            <person name="Buettner E."/>
            <person name="Leonhardt S."/>
            <person name="Gebauer A.M."/>
            <person name="Liers C."/>
            <person name="Hofrichter M."/>
            <person name="Kellner H."/>
        </authorList>
    </citation>
    <scope>NUCLEOTIDE SEQUENCE [LARGE SCALE GENOMIC DNA]</scope>
    <source>
        <strain evidence="3 4">DSM 108379</strain>
    </source>
</reference>
<comment type="caution">
    <text evidence="3">The sequence shown here is derived from an EMBL/GenBank/DDBJ whole genome shotgun (WGS) entry which is preliminary data.</text>
</comment>
<dbReference type="PANTHER" id="PTHR32226:SF2">
    <property type="entry name" value="TELO2-INTERACTING PROTEIN 2"/>
    <property type="match status" value="1"/>
</dbReference>
<feature type="compositionally biased region" description="Basic and acidic residues" evidence="2">
    <location>
        <begin position="391"/>
        <end position="410"/>
    </location>
</feature>
<evidence type="ECO:0000256" key="2">
    <source>
        <dbReference type="SAM" id="MobiDB-lite"/>
    </source>
</evidence>
<dbReference type="Proteomes" id="UP000297716">
    <property type="component" value="Unassembled WGS sequence"/>
</dbReference>
<accession>A0A4Z0Z1Q4</accession>
<dbReference type="STRING" id="37992.A0A4Z0Z1Q4"/>
<evidence type="ECO:0000313" key="3">
    <source>
        <dbReference type="EMBL" id="TGJ82572.1"/>
    </source>
</evidence>
<dbReference type="SUPFAM" id="SSF48371">
    <property type="entry name" value="ARM repeat"/>
    <property type="match status" value="1"/>
</dbReference>
<dbReference type="Pfam" id="PF10521">
    <property type="entry name" value="Tti2"/>
    <property type="match status" value="1"/>
</dbReference>
<proteinExistence type="inferred from homology"/>